<accession>A0AAV6XVC6</accession>
<feature type="region of interest" description="Disordered" evidence="1">
    <location>
        <begin position="133"/>
        <end position="156"/>
    </location>
</feature>
<evidence type="ECO:0008006" key="4">
    <source>
        <dbReference type="Google" id="ProtNLM"/>
    </source>
</evidence>
<gene>
    <name evidence="2" type="ORF">BUALT_Bualt03G0143700</name>
</gene>
<dbReference type="PANTHER" id="PTHR46250:SF15">
    <property type="entry name" value="OS01G0523800 PROTEIN"/>
    <property type="match status" value="1"/>
</dbReference>
<sequence length="300" mass="34213">MWTRLEEDVLVQALKELLTTGWRSDNGIRVGYLTVLQDKIMMALTRTDLRANSHISSKMHSWKKQYNTSYTIFGGTGVLDRTRRQKRLRRTMMKHGRQPNEPNACTMLYKSWPYYDSWCEVFGKYQADVDEDAPPSVCEAGSSTTTKASKKGKRKKEDASIGSIMVGINKFTDTTDSRLGEIVSKMGHEHDMTRKCEAVFEIVSQIDDLTIDDKLVATNLIIKNTQVLAMFFSIPNNAKVGQVRLMLPEVFDDDLGDGCVDHPNSSSDLPVHETNEEAEIVPDRDYLEYLICMEFKYNLE</sequence>
<reference evidence="2" key="1">
    <citation type="submission" date="2019-10" db="EMBL/GenBank/DDBJ databases">
        <authorList>
            <person name="Zhang R."/>
            <person name="Pan Y."/>
            <person name="Wang J."/>
            <person name="Ma R."/>
            <person name="Yu S."/>
        </authorList>
    </citation>
    <scope>NUCLEOTIDE SEQUENCE</scope>
    <source>
        <strain evidence="2">LA-IB0</strain>
        <tissue evidence="2">Leaf</tissue>
    </source>
</reference>
<evidence type="ECO:0000313" key="2">
    <source>
        <dbReference type="EMBL" id="KAG8386388.1"/>
    </source>
</evidence>
<dbReference type="EMBL" id="WHWC01000003">
    <property type="protein sequence ID" value="KAG8386388.1"/>
    <property type="molecule type" value="Genomic_DNA"/>
</dbReference>
<name>A0AAV6XVC6_9LAMI</name>
<dbReference type="AlphaFoldDB" id="A0AAV6XVC6"/>
<dbReference type="Proteomes" id="UP000826271">
    <property type="component" value="Unassembled WGS sequence"/>
</dbReference>
<protein>
    <recommendedName>
        <fullName evidence="4">Myb/SANT-like domain-containing protein</fullName>
    </recommendedName>
</protein>
<keyword evidence="3" id="KW-1185">Reference proteome</keyword>
<comment type="caution">
    <text evidence="2">The sequence shown here is derived from an EMBL/GenBank/DDBJ whole genome shotgun (WGS) entry which is preliminary data.</text>
</comment>
<dbReference type="PANTHER" id="PTHR46250">
    <property type="entry name" value="MYB/SANT-LIKE DNA-BINDING DOMAIN PROTEIN-RELATED"/>
    <property type="match status" value="1"/>
</dbReference>
<organism evidence="2 3">
    <name type="scientific">Buddleja alternifolia</name>
    <dbReference type="NCBI Taxonomy" id="168488"/>
    <lineage>
        <taxon>Eukaryota</taxon>
        <taxon>Viridiplantae</taxon>
        <taxon>Streptophyta</taxon>
        <taxon>Embryophyta</taxon>
        <taxon>Tracheophyta</taxon>
        <taxon>Spermatophyta</taxon>
        <taxon>Magnoliopsida</taxon>
        <taxon>eudicotyledons</taxon>
        <taxon>Gunneridae</taxon>
        <taxon>Pentapetalae</taxon>
        <taxon>asterids</taxon>
        <taxon>lamiids</taxon>
        <taxon>Lamiales</taxon>
        <taxon>Scrophulariaceae</taxon>
        <taxon>Buddlejeae</taxon>
        <taxon>Buddleja</taxon>
    </lineage>
</organism>
<evidence type="ECO:0000313" key="3">
    <source>
        <dbReference type="Proteomes" id="UP000826271"/>
    </source>
</evidence>
<proteinExistence type="predicted"/>
<evidence type="ECO:0000256" key="1">
    <source>
        <dbReference type="SAM" id="MobiDB-lite"/>
    </source>
</evidence>